<feature type="region of interest" description="Disordered" evidence="1">
    <location>
        <begin position="1"/>
        <end position="21"/>
    </location>
</feature>
<reference evidence="3" key="3">
    <citation type="submission" date="2025-08" db="UniProtKB">
        <authorList>
            <consortium name="RefSeq"/>
        </authorList>
    </citation>
    <scope>IDENTIFICATION</scope>
    <source>
        <strain evidence="3">NI907</strain>
    </source>
</reference>
<reference evidence="3" key="1">
    <citation type="journal article" date="2019" name="Mol. Biol. Evol.">
        <title>Blast fungal genomes show frequent chromosomal changes, gene gains and losses, and effector gene turnover.</title>
        <authorList>
            <person name="Gomez Luciano L.B."/>
            <person name="Jason Tsai I."/>
            <person name="Chuma I."/>
            <person name="Tosa Y."/>
            <person name="Chen Y.H."/>
            <person name="Li J.Y."/>
            <person name="Li M.Y."/>
            <person name="Jade Lu M.Y."/>
            <person name="Nakayashiki H."/>
            <person name="Li W.H."/>
        </authorList>
    </citation>
    <scope>NUCLEOTIDE SEQUENCE</scope>
    <source>
        <strain evidence="3">NI907</strain>
    </source>
</reference>
<keyword evidence="2" id="KW-1185">Reference proteome</keyword>
<evidence type="ECO:0000256" key="1">
    <source>
        <dbReference type="SAM" id="MobiDB-lite"/>
    </source>
</evidence>
<dbReference type="GeneID" id="41959486"/>
<dbReference type="RefSeq" id="XP_030984920.1">
    <property type="nucleotide sequence ID" value="XM_031124577.1"/>
</dbReference>
<evidence type="ECO:0000313" key="3">
    <source>
        <dbReference type="RefSeq" id="XP_030984920.1"/>
    </source>
</evidence>
<reference evidence="3" key="2">
    <citation type="submission" date="2019-10" db="EMBL/GenBank/DDBJ databases">
        <authorList>
            <consortium name="NCBI Genome Project"/>
        </authorList>
    </citation>
    <scope>NUCLEOTIDE SEQUENCE</scope>
    <source>
        <strain evidence="3">NI907</strain>
    </source>
</reference>
<accession>A0A6P8BCN8</accession>
<evidence type="ECO:0000313" key="2">
    <source>
        <dbReference type="Proteomes" id="UP000515153"/>
    </source>
</evidence>
<dbReference type="AlphaFoldDB" id="A0A6P8BCN8"/>
<dbReference type="KEGG" id="pgri:PgNI_04532"/>
<protein>
    <submittedName>
        <fullName evidence="3">Uncharacterized protein</fullName>
    </submittedName>
</protein>
<gene>
    <name evidence="3" type="ORF">PgNI_04532</name>
</gene>
<dbReference type="OrthoDB" id="310217at2759"/>
<sequence>MSSITLRSWPPAPRPTPPPPQPGHDCLWRLDLLSRNDVKFAKRCEYKRCFENGYKTIENPGTALECGLYALIDSLYAQIIVEEESDILPDLDVLRWTWAEYKAERAAWIEASAAPEEREFELERISNNEHFGADQLAIILNRYGRRHLNLDLALGLIIPGEEPNIFDVMPDAAHAEAKTDLKRELPVRVVWIANDNMELLTGGEAMSHYEGLRPMSKIEAARDVAKQRGDAAAAARKAWRRRRRKSEFRGLG</sequence>
<feature type="compositionally biased region" description="Pro residues" evidence="1">
    <location>
        <begin position="10"/>
        <end position="21"/>
    </location>
</feature>
<proteinExistence type="predicted"/>
<name>A0A6P8BCN8_PYRGI</name>
<dbReference type="Proteomes" id="UP000515153">
    <property type="component" value="Unplaced"/>
</dbReference>
<organism evidence="2 3">
    <name type="scientific">Pyricularia grisea</name>
    <name type="common">Crabgrass-specific blast fungus</name>
    <name type="synonym">Magnaporthe grisea</name>
    <dbReference type="NCBI Taxonomy" id="148305"/>
    <lineage>
        <taxon>Eukaryota</taxon>
        <taxon>Fungi</taxon>
        <taxon>Dikarya</taxon>
        <taxon>Ascomycota</taxon>
        <taxon>Pezizomycotina</taxon>
        <taxon>Sordariomycetes</taxon>
        <taxon>Sordariomycetidae</taxon>
        <taxon>Magnaporthales</taxon>
        <taxon>Pyriculariaceae</taxon>
        <taxon>Pyricularia</taxon>
    </lineage>
</organism>